<sequence length="53" mass="5725">MQITEETVVGVVRPSAGFPASDAMELVDVYRLILTIFGFPVLSWGCHVLASSN</sequence>
<protein>
    <submittedName>
        <fullName evidence="2">Uncharacterized protein</fullName>
    </submittedName>
</protein>
<keyword evidence="1" id="KW-0472">Membrane</keyword>
<evidence type="ECO:0000313" key="3">
    <source>
        <dbReference type="Proteomes" id="UP000000582"/>
    </source>
</evidence>
<dbReference type="KEGG" id="cgl:Cgl1689"/>
<gene>
    <name evidence="2" type="ordered locus">Cgl1689</name>
</gene>
<dbReference type="Proteomes" id="UP000000582">
    <property type="component" value="Chromosome"/>
</dbReference>
<name>Q8NPX2_CORGL</name>
<feature type="transmembrane region" description="Helical" evidence="1">
    <location>
        <begin position="29"/>
        <end position="50"/>
    </location>
</feature>
<accession>Q8NPX2</accession>
<dbReference type="EMBL" id="BA000036">
    <property type="protein sequence ID" value="BAB99082.1"/>
    <property type="molecule type" value="Genomic_DNA"/>
</dbReference>
<dbReference type="BioCyc" id="CORYNE:G18NG-11281-MONOMER"/>
<evidence type="ECO:0000256" key="1">
    <source>
        <dbReference type="SAM" id="Phobius"/>
    </source>
</evidence>
<reference evidence="3" key="1">
    <citation type="journal article" date="2003" name="Appl. Microbiol. Biotechnol.">
        <title>The Corynebacterium glutamicum genome: features and impacts on biotechnological processes.</title>
        <authorList>
            <person name="Ikeda M."/>
            <person name="Nakagawa S."/>
        </authorList>
    </citation>
    <scope>NUCLEOTIDE SEQUENCE [LARGE SCALE GENOMIC DNA]</scope>
    <source>
        <strain evidence="3">ATCC 13032 / DSM 20300 / BCRC 11384 / JCM 1318 / LMG 3730 / NCIMB 10025</strain>
    </source>
</reference>
<keyword evidence="1" id="KW-0812">Transmembrane</keyword>
<organism evidence="2 3">
    <name type="scientific">Corynebacterium glutamicum (strain ATCC 13032 / DSM 20300 / JCM 1318 / BCRC 11384 / CCUG 27702 / LMG 3730 / NBRC 12168 / NCIMB 10025 / NRRL B-2784 / 534)</name>
    <dbReference type="NCBI Taxonomy" id="196627"/>
    <lineage>
        <taxon>Bacteria</taxon>
        <taxon>Bacillati</taxon>
        <taxon>Actinomycetota</taxon>
        <taxon>Actinomycetes</taxon>
        <taxon>Mycobacteriales</taxon>
        <taxon>Corynebacteriaceae</taxon>
        <taxon>Corynebacterium</taxon>
    </lineage>
</organism>
<keyword evidence="1" id="KW-1133">Transmembrane helix</keyword>
<proteinExistence type="predicted"/>
<dbReference type="HOGENOM" id="CLU_3060596_0_0_11"/>
<keyword evidence="3" id="KW-1185">Reference proteome</keyword>
<dbReference type="AlphaFoldDB" id="Q8NPX2"/>
<evidence type="ECO:0000313" key="2">
    <source>
        <dbReference type="EMBL" id="BAB99082.1"/>
    </source>
</evidence>